<reference evidence="2" key="1">
    <citation type="submission" date="2021-10" db="EMBL/GenBank/DDBJ databases">
        <authorList>
            <person name="Piombo E."/>
        </authorList>
    </citation>
    <scope>NUCLEOTIDE SEQUENCE</scope>
</reference>
<evidence type="ECO:0000313" key="3">
    <source>
        <dbReference type="Proteomes" id="UP000696573"/>
    </source>
</evidence>
<accession>A0A9N9VX94</accession>
<dbReference type="Proteomes" id="UP000696573">
    <property type="component" value="Unassembled WGS sequence"/>
</dbReference>
<keyword evidence="3" id="KW-1185">Reference proteome</keyword>
<protein>
    <submittedName>
        <fullName evidence="2">Uncharacterized protein</fullName>
    </submittedName>
</protein>
<organism evidence="2 3">
    <name type="scientific">Clonostachys rhizophaga</name>
    <dbReference type="NCBI Taxonomy" id="160324"/>
    <lineage>
        <taxon>Eukaryota</taxon>
        <taxon>Fungi</taxon>
        <taxon>Dikarya</taxon>
        <taxon>Ascomycota</taxon>
        <taxon>Pezizomycotina</taxon>
        <taxon>Sordariomycetes</taxon>
        <taxon>Hypocreomycetidae</taxon>
        <taxon>Hypocreales</taxon>
        <taxon>Bionectriaceae</taxon>
        <taxon>Clonostachys</taxon>
    </lineage>
</organism>
<evidence type="ECO:0000313" key="2">
    <source>
        <dbReference type="EMBL" id="CAH0031037.1"/>
    </source>
</evidence>
<evidence type="ECO:0000256" key="1">
    <source>
        <dbReference type="SAM" id="MobiDB-lite"/>
    </source>
</evidence>
<gene>
    <name evidence="2" type="ORF">CRHIZ90672A_00009724</name>
</gene>
<name>A0A9N9VX94_9HYPO</name>
<dbReference type="EMBL" id="CABFNQ020000741">
    <property type="protein sequence ID" value="CAH0031037.1"/>
    <property type="molecule type" value="Genomic_DNA"/>
</dbReference>
<sequence length="137" mass="14986">MEMVRLLDDLGKADAVTIITTLRDRVKAIPGGAGEQDTAATGPGRQGSPGSAELKLDHPLAYPNVAKMDPELIDTGPYQGFIQALPHSPVAVPHNYKLNDSKKATLVSTANLSRRTDPKFYVRFDTRPTRKQLYRVS</sequence>
<feature type="region of interest" description="Disordered" evidence="1">
    <location>
        <begin position="29"/>
        <end position="55"/>
    </location>
</feature>
<comment type="caution">
    <text evidence="2">The sequence shown here is derived from an EMBL/GenBank/DDBJ whole genome shotgun (WGS) entry which is preliminary data.</text>
</comment>
<proteinExistence type="predicted"/>
<dbReference type="AlphaFoldDB" id="A0A9N9VX94"/>